<keyword evidence="10" id="KW-1185">Reference proteome</keyword>
<dbReference type="GO" id="GO:0050821">
    <property type="term" value="P:protein stabilization"/>
    <property type="evidence" value="ECO:0007669"/>
    <property type="project" value="InterPro"/>
</dbReference>
<name>A0A0N9W2N1_9GAMM</name>
<dbReference type="KEGG" id="aei:AOY20_10795"/>
<dbReference type="PROSITE" id="PS01096">
    <property type="entry name" value="PPIC_PPIASE_1"/>
    <property type="match status" value="1"/>
</dbReference>
<dbReference type="InterPro" id="IPR027304">
    <property type="entry name" value="Trigger_fact/SurA_dom_sf"/>
</dbReference>
<sequence length="430" mass="48101" precursor="true">MKTKQLQQFFKATITALSIAAASSVSAQAADEIVAIVDNNVILRSDLAHSISEFKDRFANNNQNVPEQFIAQQALEQLILREAQLEQVKKYNVNTDERALNEAISNIAKQNGFASIADFQKKLDAQEPGSYESLRYQVAEDIAINNLRQQIVMSRIKISDQDINNFLKTPQGQAALGTQAHLIHIKVSGENAQKSAQQISEALKSNDVNNVKNQFTNATTKVSVNDLGYRNLTDIPNELAAQVSSLQVGQSSTPILVQGDYHILKLIDLKSGDQKALVPQYQTRHILIQPSEVVTPDNAKQMIDSIYNRLQAGEDFATLASTFSNDPGSARDGGSLGWVNLGVMVPEFEEKMKTTPVGKYTQPFQTQFGWHILEVTDTRQQDMTKEYQKNIARQILGERQFDSELDNWLREVRNNAYVDIKDPYLNSKLN</sequence>
<dbReference type="Pfam" id="PF09312">
    <property type="entry name" value="SurA_N"/>
    <property type="match status" value="1"/>
</dbReference>
<dbReference type="InterPro" id="IPR023058">
    <property type="entry name" value="PPIase_PpiC_CS"/>
</dbReference>
<organism evidence="9 10">
    <name type="scientific">Acinetobacter equi</name>
    <dbReference type="NCBI Taxonomy" id="1324350"/>
    <lineage>
        <taxon>Bacteria</taxon>
        <taxon>Pseudomonadati</taxon>
        <taxon>Pseudomonadota</taxon>
        <taxon>Gammaproteobacteria</taxon>
        <taxon>Moraxellales</taxon>
        <taxon>Moraxellaceae</taxon>
        <taxon>Acinetobacter</taxon>
    </lineage>
</organism>
<feature type="chain" id="PRO_5008992832" description="Chaperone SurA" evidence="7">
    <location>
        <begin position="30"/>
        <end position="430"/>
    </location>
</feature>
<dbReference type="HAMAP" id="MF_01183">
    <property type="entry name" value="Chaperone_SurA"/>
    <property type="match status" value="1"/>
</dbReference>
<proteinExistence type="inferred from homology"/>
<feature type="domain" description="PpiC" evidence="8">
    <location>
        <begin position="278"/>
        <end position="377"/>
    </location>
</feature>
<dbReference type="Gene3D" id="3.10.50.40">
    <property type="match status" value="2"/>
</dbReference>
<dbReference type="GO" id="GO:0051082">
    <property type="term" value="F:unfolded protein binding"/>
    <property type="evidence" value="ECO:0007669"/>
    <property type="project" value="UniProtKB-UniRule"/>
</dbReference>
<dbReference type="InterPro" id="IPR050280">
    <property type="entry name" value="OMP_Chaperone_SurA"/>
</dbReference>
<evidence type="ECO:0000313" key="10">
    <source>
        <dbReference type="Proteomes" id="UP000064939"/>
    </source>
</evidence>
<evidence type="ECO:0000256" key="4">
    <source>
        <dbReference type="ARBA" id="ARBA00023110"/>
    </source>
</evidence>
<comment type="function">
    <text evidence="7">Chaperone involved in the correct folding and assembly of outer membrane proteins. Recognizes specific patterns of aromatic residues and the orientation of their side chains, which are found more frequently in integral outer membrane proteins. May act in both early periplasmic and late outer membrane-associated steps of protein maturation.</text>
</comment>
<evidence type="ECO:0000259" key="8">
    <source>
        <dbReference type="PROSITE" id="PS50198"/>
    </source>
</evidence>
<dbReference type="PANTHER" id="PTHR47637:SF1">
    <property type="entry name" value="CHAPERONE SURA"/>
    <property type="match status" value="1"/>
</dbReference>
<dbReference type="PANTHER" id="PTHR47637">
    <property type="entry name" value="CHAPERONE SURA"/>
    <property type="match status" value="1"/>
</dbReference>
<dbReference type="OrthoDB" id="14196at2"/>
<comment type="domain">
    <text evidence="7">The PPIase activity resides only in the second parvulin domain. The N-terminal region and the C-terminal tail are necessary and sufficient for the chaperone activity of SurA. The PPIase activity is dispensable for SurA to function as a chaperone. The N-terminal region and the C-terminal tail are also required for porin recognition.</text>
</comment>
<comment type="subcellular location">
    <subcellularLocation>
        <location evidence="7">Periplasm</location>
    </subcellularLocation>
    <text evidence="7">Is capable of associating with the outer membrane.</text>
</comment>
<dbReference type="Proteomes" id="UP000064939">
    <property type="component" value="Chromosome"/>
</dbReference>
<feature type="signal peptide" evidence="7">
    <location>
        <begin position="1"/>
        <end position="29"/>
    </location>
</feature>
<dbReference type="EC" id="5.2.1.8" evidence="7"/>
<dbReference type="SUPFAM" id="SSF54534">
    <property type="entry name" value="FKBP-like"/>
    <property type="match status" value="2"/>
</dbReference>
<dbReference type="SUPFAM" id="SSF109998">
    <property type="entry name" value="Triger factor/SurA peptide-binding domain-like"/>
    <property type="match status" value="1"/>
</dbReference>
<evidence type="ECO:0000256" key="5">
    <source>
        <dbReference type="ARBA" id="ARBA00023186"/>
    </source>
</evidence>
<dbReference type="Gene3D" id="1.10.4030.10">
    <property type="entry name" value="Porin chaperone SurA, peptide-binding domain"/>
    <property type="match status" value="1"/>
</dbReference>
<evidence type="ECO:0000256" key="1">
    <source>
        <dbReference type="ARBA" id="ARBA00022729"/>
    </source>
</evidence>
<keyword evidence="2 7" id="KW-0677">Repeat</keyword>
<dbReference type="RefSeq" id="WP_054581865.1">
    <property type="nucleotide sequence ID" value="NZ_CP012808.1"/>
</dbReference>
<reference evidence="9 10" key="1">
    <citation type="journal article" date="2015" name="Int. J. Syst. Evol. Microbiol.">
        <title>Acinetobacter equi sp. nov. isolated from horse faeces.</title>
        <authorList>
            <person name="Poppel M.T."/>
            <person name="Skiebe E."/>
            <person name="Laue M."/>
            <person name="Bergmann H."/>
            <person name="Ebersberger I."/>
            <person name="Garn T."/>
            <person name="Fruth A."/>
            <person name="Baumgardt S."/>
            <person name="Busse H.J."/>
            <person name="Wilharm G."/>
        </authorList>
    </citation>
    <scope>NUCLEOTIDE SEQUENCE [LARGE SCALE GENOMIC DNA]</scope>
    <source>
        <strain evidence="9 10">114</strain>
    </source>
</reference>
<dbReference type="Pfam" id="PF13616">
    <property type="entry name" value="Rotamase_3"/>
    <property type="match status" value="1"/>
</dbReference>
<evidence type="ECO:0000256" key="2">
    <source>
        <dbReference type="ARBA" id="ARBA00022737"/>
    </source>
</evidence>
<dbReference type="InterPro" id="IPR046357">
    <property type="entry name" value="PPIase_dom_sf"/>
</dbReference>
<gene>
    <name evidence="7" type="primary">surA</name>
    <name evidence="9" type="ORF">AOY20_10795</name>
</gene>
<dbReference type="STRING" id="1324350.AOY20_10795"/>
<evidence type="ECO:0000313" key="9">
    <source>
        <dbReference type="EMBL" id="ALH95977.1"/>
    </source>
</evidence>
<evidence type="ECO:0000256" key="3">
    <source>
        <dbReference type="ARBA" id="ARBA00022764"/>
    </source>
</evidence>
<dbReference type="GO" id="GO:0003755">
    <property type="term" value="F:peptidyl-prolyl cis-trans isomerase activity"/>
    <property type="evidence" value="ECO:0007669"/>
    <property type="project" value="UniProtKB-UniRule"/>
</dbReference>
<protein>
    <recommendedName>
        <fullName evidence="7">Chaperone SurA</fullName>
    </recommendedName>
    <alternativeName>
        <fullName evidence="7">Peptidyl-prolyl cis-trans isomerase SurA</fullName>
        <shortName evidence="7">PPIase SurA</shortName>
        <ecNumber evidence="7">5.2.1.8</ecNumber>
    </alternativeName>
    <alternativeName>
        <fullName evidence="7">Rotamase SurA</fullName>
    </alternativeName>
</protein>
<keyword evidence="4 7" id="KW-0697">Rotamase</keyword>
<dbReference type="GO" id="GO:0042277">
    <property type="term" value="F:peptide binding"/>
    <property type="evidence" value="ECO:0007669"/>
    <property type="project" value="InterPro"/>
</dbReference>
<dbReference type="InterPro" id="IPR015391">
    <property type="entry name" value="SurA_N"/>
</dbReference>
<dbReference type="InterPro" id="IPR000297">
    <property type="entry name" value="PPIase_PpiC"/>
</dbReference>
<keyword evidence="6 7" id="KW-0413">Isomerase</keyword>
<keyword evidence="5 7" id="KW-0143">Chaperone</keyword>
<keyword evidence="3 7" id="KW-0574">Periplasm</keyword>
<dbReference type="GO" id="GO:0006457">
    <property type="term" value="P:protein folding"/>
    <property type="evidence" value="ECO:0007669"/>
    <property type="project" value="UniProtKB-UniRule"/>
</dbReference>
<dbReference type="InterPro" id="IPR023034">
    <property type="entry name" value="PPIase_SurA"/>
</dbReference>
<dbReference type="EMBL" id="CP012808">
    <property type="protein sequence ID" value="ALH95977.1"/>
    <property type="molecule type" value="Genomic_DNA"/>
</dbReference>
<dbReference type="AlphaFoldDB" id="A0A0N9W2N1"/>
<comment type="catalytic activity">
    <reaction evidence="7">
        <text>[protein]-peptidylproline (omega=180) = [protein]-peptidylproline (omega=0)</text>
        <dbReference type="Rhea" id="RHEA:16237"/>
        <dbReference type="Rhea" id="RHEA-COMP:10747"/>
        <dbReference type="Rhea" id="RHEA-COMP:10748"/>
        <dbReference type="ChEBI" id="CHEBI:83833"/>
        <dbReference type="ChEBI" id="CHEBI:83834"/>
        <dbReference type="EC" id="5.2.1.8"/>
    </reaction>
</comment>
<accession>A0A0N9W2N1</accession>
<feature type="domain" description="PpiC" evidence="8">
    <location>
        <begin position="177"/>
        <end position="268"/>
    </location>
</feature>
<dbReference type="GO" id="GO:0030288">
    <property type="term" value="C:outer membrane-bounded periplasmic space"/>
    <property type="evidence" value="ECO:0007669"/>
    <property type="project" value="InterPro"/>
</dbReference>
<evidence type="ECO:0000256" key="7">
    <source>
        <dbReference type="HAMAP-Rule" id="MF_01183"/>
    </source>
</evidence>
<dbReference type="GO" id="GO:0043165">
    <property type="term" value="P:Gram-negative-bacterium-type cell outer membrane assembly"/>
    <property type="evidence" value="ECO:0007669"/>
    <property type="project" value="InterPro"/>
</dbReference>
<evidence type="ECO:0000256" key="6">
    <source>
        <dbReference type="ARBA" id="ARBA00023235"/>
    </source>
</evidence>
<dbReference type="PROSITE" id="PS50198">
    <property type="entry name" value="PPIC_PPIASE_2"/>
    <property type="match status" value="2"/>
</dbReference>
<keyword evidence="1 7" id="KW-0732">Signal</keyword>